<proteinExistence type="predicted"/>
<dbReference type="AlphaFoldDB" id="K2NTE1"/>
<accession>K2NTE1</accession>
<sequence>MNKLFEESFGMSQHIWYKGLNLYKEGKDAKELVLFENIECLLSLIKNDLQEKNSAEYFWYIYGEQHTQDALSEKVRPNLMIRFKIRNFS</sequence>
<dbReference type="PATRIC" id="fig|1231377.3.peg.1763"/>
<organism evidence="1 2">
    <name type="scientific">Lactococcus garvieae DCC43</name>
    <dbReference type="NCBI Taxonomy" id="1231377"/>
    <lineage>
        <taxon>Bacteria</taxon>
        <taxon>Bacillati</taxon>
        <taxon>Bacillota</taxon>
        <taxon>Bacilli</taxon>
        <taxon>Lactobacillales</taxon>
        <taxon>Streptococcaceae</taxon>
        <taxon>Lactococcus</taxon>
    </lineage>
</organism>
<gene>
    <name evidence="1" type="ORF">C426_1783</name>
</gene>
<dbReference type="RefSeq" id="WP_003136328.1">
    <property type="nucleotide sequence ID" value="NZ_AMQS01000031.1"/>
</dbReference>
<dbReference type="Proteomes" id="UP000006787">
    <property type="component" value="Unassembled WGS sequence"/>
</dbReference>
<reference evidence="1 2" key="1">
    <citation type="journal article" date="2012" name="J. Bacteriol.">
        <title>Genome Sequence of the Bacteriocin-Producing Strain Lactococcus garvieae DCC43.</title>
        <authorList>
            <person name="Gabrielsen C."/>
            <person name="Brede D.A."/>
            <person name="Hernandez P.E."/>
            <person name="Nes I.F."/>
            <person name="Diep D.B."/>
        </authorList>
    </citation>
    <scope>NUCLEOTIDE SEQUENCE [LARGE SCALE GENOMIC DNA]</scope>
    <source>
        <strain evidence="1 2">DCC43</strain>
    </source>
</reference>
<evidence type="ECO:0000313" key="2">
    <source>
        <dbReference type="Proteomes" id="UP000006787"/>
    </source>
</evidence>
<name>K2NTE1_9LACT</name>
<comment type="caution">
    <text evidence="1">The sequence shown here is derived from an EMBL/GenBank/DDBJ whole genome shotgun (WGS) entry which is preliminary data.</text>
</comment>
<evidence type="ECO:0000313" key="1">
    <source>
        <dbReference type="EMBL" id="EKF50858.1"/>
    </source>
</evidence>
<dbReference type="EMBL" id="AMQS01000031">
    <property type="protein sequence ID" value="EKF50858.1"/>
    <property type="molecule type" value="Genomic_DNA"/>
</dbReference>
<protein>
    <submittedName>
        <fullName evidence="1">Uncharacterized protein</fullName>
    </submittedName>
</protein>